<keyword evidence="4" id="KW-1185">Reference proteome</keyword>
<sequence>MTNDLPREVEIYNEEPVQHLVDHLKERLVGVYLFGSASYDAYEPGLSDLHNINLEPANKSSHWYLLDIATERELGRNLHGPRTVDVFAAIPRRWTLEVNSVLNACRGWRFIITGEFSSKVNGAKWALEQQDCPVDRCSDIVNDAIEARKTGDNLVSAWKLPVAQVMAL</sequence>
<evidence type="ECO:0000256" key="1">
    <source>
        <dbReference type="ARBA" id="ARBA00022679"/>
    </source>
</evidence>
<comment type="caution">
    <text evidence="3">The sequence shown here is derived from an EMBL/GenBank/DDBJ whole genome shotgun (WGS) entry which is preliminary data.</text>
</comment>
<dbReference type="InterPro" id="IPR025184">
    <property type="entry name" value="AadA_C"/>
</dbReference>
<dbReference type="Proteomes" id="UP000191285">
    <property type="component" value="Unassembled WGS sequence"/>
</dbReference>
<organism evidence="3 4">
    <name type="scientific">Penicillium steckii</name>
    <dbReference type="NCBI Taxonomy" id="303698"/>
    <lineage>
        <taxon>Eukaryota</taxon>
        <taxon>Fungi</taxon>
        <taxon>Dikarya</taxon>
        <taxon>Ascomycota</taxon>
        <taxon>Pezizomycotina</taxon>
        <taxon>Eurotiomycetes</taxon>
        <taxon>Eurotiomycetidae</taxon>
        <taxon>Eurotiales</taxon>
        <taxon>Aspergillaceae</taxon>
        <taxon>Penicillium</taxon>
    </lineage>
</organism>
<dbReference type="GO" id="GO:0016740">
    <property type="term" value="F:transferase activity"/>
    <property type="evidence" value="ECO:0007669"/>
    <property type="project" value="UniProtKB-KW"/>
</dbReference>
<evidence type="ECO:0000313" key="3">
    <source>
        <dbReference type="EMBL" id="OQE27734.1"/>
    </source>
</evidence>
<gene>
    <name evidence="3" type="ORF">PENSTE_c004G03645</name>
</gene>
<protein>
    <recommendedName>
        <fullName evidence="2">Adenylyltransferase AadA C-terminal domain-containing protein</fullName>
    </recommendedName>
</protein>
<name>A0A1V6TP20_9EURO</name>
<dbReference type="Pfam" id="PF13427">
    <property type="entry name" value="AadA_C"/>
    <property type="match status" value="1"/>
</dbReference>
<keyword evidence="1" id="KW-0808">Transferase</keyword>
<proteinExistence type="predicted"/>
<accession>A0A1V6TP20</accession>
<evidence type="ECO:0000313" key="4">
    <source>
        <dbReference type="Proteomes" id="UP000191285"/>
    </source>
</evidence>
<dbReference type="EMBL" id="MLKD01000004">
    <property type="protein sequence ID" value="OQE27734.1"/>
    <property type="molecule type" value="Genomic_DNA"/>
</dbReference>
<dbReference type="AlphaFoldDB" id="A0A1V6TP20"/>
<evidence type="ECO:0000259" key="2">
    <source>
        <dbReference type="Pfam" id="PF13427"/>
    </source>
</evidence>
<reference evidence="4" key="1">
    <citation type="journal article" date="2017" name="Nat. Microbiol.">
        <title>Global analysis of biosynthetic gene clusters reveals vast potential of secondary metabolite production in Penicillium species.</title>
        <authorList>
            <person name="Nielsen J.C."/>
            <person name="Grijseels S."/>
            <person name="Prigent S."/>
            <person name="Ji B."/>
            <person name="Dainat J."/>
            <person name="Nielsen K.F."/>
            <person name="Frisvad J.C."/>
            <person name="Workman M."/>
            <person name="Nielsen J."/>
        </authorList>
    </citation>
    <scope>NUCLEOTIDE SEQUENCE [LARGE SCALE GENOMIC DNA]</scope>
    <source>
        <strain evidence="4">IBT 24891</strain>
    </source>
</reference>
<dbReference type="OrthoDB" id="5016488at2759"/>
<feature type="domain" description="Adenylyltransferase AadA C-terminal" evidence="2">
    <location>
        <begin position="96"/>
        <end position="129"/>
    </location>
</feature>